<organism evidence="8 9">
    <name type="scientific">Novosphingobium subterraneum</name>
    <dbReference type="NCBI Taxonomy" id="48936"/>
    <lineage>
        <taxon>Bacteria</taxon>
        <taxon>Pseudomonadati</taxon>
        <taxon>Pseudomonadota</taxon>
        <taxon>Alphaproteobacteria</taxon>
        <taxon>Sphingomonadales</taxon>
        <taxon>Sphingomonadaceae</taxon>
        <taxon>Novosphingobium</taxon>
    </lineage>
</organism>
<evidence type="ECO:0000256" key="3">
    <source>
        <dbReference type="ARBA" id="ARBA00022840"/>
    </source>
</evidence>
<proteinExistence type="predicted"/>
<name>A0A0B9AIN9_9SPHN</name>
<dbReference type="SUPFAM" id="SSF50037">
    <property type="entry name" value="C-terminal domain of transcriptional repressors"/>
    <property type="match status" value="1"/>
</dbReference>
<evidence type="ECO:0000259" key="7">
    <source>
        <dbReference type="PROSITE" id="PS51733"/>
    </source>
</evidence>
<dbReference type="InterPro" id="IPR045864">
    <property type="entry name" value="aa-tRNA-synth_II/BPL/LPL"/>
</dbReference>
<dbReference type="EC" id="6.3.4.15" evidence="5"/>
<dbReference type="PANTHER" id="PTHR12835:SF5">
    <property type="entry name" value="BIOTIN--PROTEIN LIGASE"/>
    <property type="match status" value="1"/>
</dbReference>
<dbReference type="Gene3D" id="2.30.30.100">
    <property type="match status" value="1"/>
</dbReference>
<sequence length="243" mass="25616">MIETVAEIPSTNGALLVRLGGGEVLAEGYWLVADRQSAGRGRAGRAWSDGFGNFMGSTVVNLRGSDPLPQTLALVAGLAVHETVSAIAPTLADLWLKWPNDLLVVDAKLAGILLERQRDAVVIGIGVNLAQAPQVPDRSTASLNDLGIDISRDRFSTDLAARLGDAVDRWHYGEWPLLRQQWISRALPTGTLVSVKDSDHGTIMGAFAGIDDDGVALLRLADGAVRAIHAGDIDMVGTHASGG</sequence>
<dbReference type="InterPro" id="IPR004408">
    <property type="entry name" value="Biotin_CoA_COase_ligase"/>
</dbReference>
<dbReference type="GO" id="GO:0004077">
    <property type="term" value="F:biotin--[biotin carboxyl-carrier protein] ligase activity"/>
    <property type="evidence" value="ECO:0007669"/>
    <property type="project" value="UniProtKB-EC"/>
</dbReference>
<comment type="catalytic activity">
    <reaction evidence="6">
        <text>biotin + L-lysyl-[protein] + ATP = N(6)-biotinyl-L-lysyl-[protein] + AMP + diphosphate + H(+)</text>
        <dbReference type="Rhea" id="RHEA:11756"/>
        <dbReference type="Rhea" id="RHEA-COMP:9752"/>
        <dbReference type="Rhea" id="RHEA-COMP:10505"/>
        <dbReference type="ChEBI" id="CHEBI:15378"/>
        <dbReference type="ChEBI" id="CHEBI:29969"/>
        <dbReference type="ChEBI" id="CHEBI:30616"/>
        <dbReference type="ChEBI" id="CHEBI:33019"/>
        <dbReference type="ChEBI" id="CHEBI:57586"/>
        <dbReference type="ChEBI" id="CHEBI:83144"/>
        <dbReference type="ChEBI" id="CHEBI:456215"/>
        <dbReference type="EC" id="6.3.4.15"/>
    </reaction>
</comment>
<dbReference type="EMBL" id="JRVC01000002">
    <property type="protein sequence ID" value="KHS49168.1"/>
    <property type="molecule type" value="Genomic_DNA"/>
</dbReference>
<dbReference type="RefSeq" id="WP_039331339.1">
    <property type="nucleotide sequence ID" value="NZ_JRVC01000002.1"/>
</dbReference>
<dbReference type="SUPFAM" id="SSF55681">
    <property type="entry name" value="Class II aaRS and biotin synthetases"/>
    <property type="match status" value="1"/>
</dbReference>
<accession>A0A0B9AIN9</accession>
<dbReference type="NCBIfam" id="TIGR00121">
    <property type="entry name" value="birA_ligase"/>
    <property type="match status" value="1"/>
</dbReference>
<protein>
    <recommendedName>
        <fullName evidence="5">biotin--[biotin carboxyl-carrier protein] ligase</fullName>
        <ecNumber evidence="5">6.3.4.15</ecNumber>
    </recommendedName>
</protein>
<feature type="domain" description="BPL/LPL catalytic" evidence="7">
    <location>
        <begin position="3"/>
        <end position="171"/>
    </location>
</feature>
<reference evidence="8 9" key="1">
    <citation type="submission" date="2014-10" db="EMBL/GenBank/DDBJ databases">
        <title>Draft genome sequence of Novosphingobium subterraneum DSM 12447.</title>
        <authorList>
            <person name="Gan H.M."/>
            <person name="Gan H.Y."/>
            <person name="Savka M.A."/>
        </authorList>
    </citation>
    <scope>NUCLEOTIDE SEQUENCE [LARGE SCALE GENOMIC DNA]</scope>
    <source>
        <strain evidence="8 9">DSM 12447</strain>
    </source>
</reference>
<evidence type="ECO:0000256" key="2">
    <source>
        <dbReference type="ARBA" id="ARBA00022741"/>
    </source>
</evidence>
<dbReference type="GO" id="GO:0005524">
    <property type="term" value="F:ATP binding"/>
    <property type="evidence" value="ECO:0007669"/>
    <property type="project" value="UniProtKB-KW"/>
</dbReference>
<keyword evidence="3" id="KW-0067">ATP-binding</keyword>
<dbReference type="GO" id="GO:0005737">
    <property type="term" value="C:cytoplasm"/>
    <property type="evidence" value="ECO:0007669"/>
    <property type="project" value="TreeGrafter"/>
</dbReference>
<evidence type="ECO:0000256" key="5">
    <source>
        <dbReference type="ARBA" id="ARBA00024227"/>
    </source>
</evidence>
<dbReference type="Pfam" id="PF03099">
    <property type="entry name" value="BPL_LplA_LipB"/>
    <property type="match status" value="1"/>
</dbReference>
<dbReference type="PANTHER" id="PTHR12835">
    <property type="entry name" value="BIOTIN PROTEIN LIGASE"/>
    <property type="match status" value="1"/>
</dbReference>
<evidence type="ECO:0000256" key="1">
    <source>
        <dbReference type="ARBA" id="ARBA00022598"/>
    </source>
</evidence>
<gene>
    <name evidence="8" type="ORF">NJ75_00605</name>
</gene>
<dbReference type="InterPro" id="IPR003142">
    <property type="entry name" value="BPL_C"/>
</dbReference>
<dbReference type="Gene3D" id="3.30.930.10">
    <property type="entry name" value="Bira Bifunctional Protein, Domain 2"/>
    <property type="match status" value="1"/>
</dbReference>
<dbReference type="STRING" id="48936.NJ75_00605"/>
<keyword evidence="9" id="KW-1185">Reference proteome</keyword>
<evidence type="ECO:0000256" key="4">
    <source>
        <dbReference type="ARBA" id="ARBA00023267"/>
    </source>
</evidence>
<dbReference type="PROSITE" id="PS51733">
    <property type="entry name" value="BPL_LPL_CATALYTIC"/>
    <property type="match status" value="1"/>
</dbReference>
<dbReference type="Proteomes" id="UP000031338">
    <property type="component" value="Unassembled WGS sequence"/>
</dbReference>
<keyword evidence="4" id="KW-0092">Biotin</keyword>
<keyword evidence="1 8" id="KW-0436">Ligase</keyword>
<dbReference type="InterPro" id="IPR008988">
    <property type="entry name" value="Transcriptional_repressor_C"/>
</dbReference>
<dbReference type="AlphaFoldDB" id="A0A0B9AIN9"/>
<dbReference type="Pfam" id="PF02237">
    <property type="entry name" value="BPL_C"/>
    <property type="match status" value="1"/>
</dbReference>
<dbReference type="PATRIC" id="fig|48936.3.peg.612"/>
<evidence type="ECO:0000313" key="9">
    <source>
        <dbReference type="Proteomes" id="UP000031338"/>
    </source>
</evidence>
<dbReference type="InterPro" id="IPR004143">
    <property type="entry name" value="BPL_LPL_catalytic"/>
</dbReference>
<evidence type="ECO:0000313" key="8">
    <source>
        <dbReference type="EMBL" id="KHS49168.1"/>
    </source>
</evidence>
<dbReference type="CDD" id="cd16442">
    <property type="entry name" value="BPL"/>
    <property type="match status" value="1"/>
</dbReference>
<evidence type="ECO:0000256" key="6">
    <source>
        <dbReference type="ARBA" id="ARBA00047846"/>
    </source>
</evidence>
<keyword evidence="2" id="KW-0547">Nucleotide-binding</keyword>
<comment type="caution">
    <text evidence="8">The sequence shown here is derived from an EMBL/GenBank/DDBJ whole genome shotgun (WGS) entry which is preliminary data.</text>
</comment>